<keyword evidence="1 6" id="KW-0597">Phosphoprotein</keyword>
<evidence type="ECO:0000256" key="2">
    <source>
        <dbReference type="ARBA" id="ARBA00023012"/>
    </source>
</evidence>
<dbReference type="Pfam" id="PF00486">
    <property type="entry name" value="Trans_reg_C"/>
    <property type="match status" value="1"/>
</dbReference>
<name>A0A8D5A433_9FIRM</name>
<feature type="domain" description="OmpR/PhoB-type" evidence="9">
    <location>
        <begin position="133"/>
        <end position="233"/>
    </location>
</feature>
<dbReference type="SMART" id="SM00862">
    <property type="entry name" value="Trans_reg_C"/>
    <property type="match status" value="1"/>
</dbReference>
<reference evidence="11" key="1">
    <citation type="submission" date="2019-05" db="EMBL/GenBank/DDBJ databases">
        <title>Complete genome sequencing of Dialister sp. strain 5BBH33.</title>
        <authorList>
            <person name="Sakamoto M."/>
            <person name="Murakami T."/>
            <person name="Mori H."/>
        </authorList>
    </citation>
    <scope>NUCLEOTIDE SEQUENCE [LARGE SCALE GENOMIC DNA]</scope>
    <source>
        <strain evidence="11">5BBH33</strain>
    </source>
</reference>
<dbReference type="InterPro" id="IPR001867">
    <property type="entry name" value="OmpR/PhoB-type_DNA-bd"/>
</dbReference>
<dbReference type="SUPFAM" id="SSF52172">
    <property type="entry name" value="CheY-like"/>
    <property type="match status" value="1"/>
</dbReference>
<sequence>MRKVLVVEDEPKIANMERDFLEGAGFEPYVTDNGEEALKIMDEVKIDAIILDVMLPGEDGFSLCRKMREKTDAPIIFATARTEDADIVRGLGLGADDYIVKPFKGTVLMAHLRAQLATHNRLLSRDLARPQVEKGITVGDVTICPKARQVLLNGKDVTLTGKEFDLLYFLVQHPNEVFSKEQLFEKIWSFDPIGDPATVTVHINRLRDKLKNAAGHPYEGIETVWGAGYRFHQD</sequence>
<keyword evidence="3" id="KW-0805">Transcription regulation</keyword>
<evidence type="ECO:0000256" key="7">
    <source>
        <dbReference type="PROSITE-ProRule" id="PRU01091"/>
    </source>
</evidence>
<dbReference type="SMART" id="SM00448">
    <property type="entry name" value="REC"/>
    <property type="match status" value="1"/>
</dbReference>
<dbReference type="GO" id="GO:0006355">
    <property type="term" value="P:regulation of DNA-templated transcription"/>
    <property type="evidence" value="ECO:0007669"/>
    <property type="project" value="InterPro"/>
</dbReference>
<dbReference type="CDD" id="cd17574">
    <property type="entry name" value="REC_OmpR"/>
    <property type="match status" value="1"/>
</dbReference>
<dbReference type="GO" id="GO:0000976">
    <property type="term" value="F:transcription cis-regulatory region binding"/>
    <property type="evidence" value="ECO:0007669"/>
    <property type="project" value="TreeGrafter"/>
</dbReference>
<dbReference type="GeneID" id="92715718"/>
<dbReference type="GO" id="GO:0000156">
    <property type="term" value="F:phosphorelay response regulator activity"/>
    <property type="evidence" value="ECO:0007669"/>
    <property type="project" value="TreeGrafter"/>
</dbReference>
<accession>A0A8D5A433</accession>
<feature type="modified residue" description="4-aspartylphosphate" evidence="6">
    <location>
        <position position="52"/>
    </location>
</feature>
<evidence type="ECO:0000313" key="10">
    <source>
        <dbReference type="EMBL" id="BBK24564.1"/>
    </source>
</evidence>
<dbReference type="RefSeq" id="WP_022382810.1">
    <property type="nucleotide sequence ID" value="NZ_AP019697.1"/>
</dbReference>
<dbReference type="PROSITE" id="PS51755">
    <property type="entry name" value="OMPR_PHOB"/>
    <property type="match status" value="1"/>
</dbReference>
<dbReference type="Gene3D" id="6.10.250.690">
    <property type="match status" value="1"/>
</dbReference>
<evidence type="ECO:0000256" key="3">
    <source>
        <dbReference type="ARBA" id="ARBA00023015"/>
    </source>
</evidence>
<gene>
    <name evidence="10" type="ORF">Dia5BBH33_04990</name>
</gene>
<dbReference type="KEGG" id="dho:Dia5BBH33_04990"/>
<dbReference type="AlphaFoldDB" id="A0A8D5A433"/>
<evidence type="ECO:0000256" key="5">
    <source>
        <dbReference type="ARBA" id="ARBA00023163"/>
    </source>
</evidence>
<dbReference type="CDD" id="cd00383">
    <property type="entry name" value="trans_reg_C"/>
    <property type="match status" value="1"/>
</dbReference>
<evidence type="ECO:0000313" key="11">
    <source>
        <dbReference type="Proteomes" id="UP000320585"/>
    </source>
</evidence>
<evidence type="ECO:0000259" key="8">
    <source>
        <dbReference type="PROSITE" id="PS50110"/>
    </source>
</evidence>
<evidence type="ECO:0000256" key="6">
    <source>
        <dbReference type="PROSITE-ProRule" id="PRU00169"/>
    </source>
</evidence>
<dbReference type="EMBL" id="AP019697">
    <property type="protein sequence ID" value="BBK24564.1"/>
    <property type="molecule type" value="Genomic_DNA"/>
</dbReference>
<dbReference type="InterPro" id="IPR001789">
    <property type="entry name" value="Sig_transdc_resp-reg_receiver"/>
</dbReference>
<dbReference type="GO" id="GO:0005829">
    <property type="term" value="C:cytosol"/>
    <property type="evidence" value="ECO:0007669"/>
    <property type="project" value="TreeGrafter"/>
</dbReference>
<dbReference type="InterPro" id="IPR036388">
    <property type="entry name" value="WH-like_DNA-bd_sf"/>
</dbReference>
<dbReference type="GO" id="GO:0032993">
    <property type="term" value="C:protein-DNA complex"/>
    <property type="evidence" value="ECO:0007669"/>
    <property type="project" value="TreeGrafter"/>
</dbReference>
<dbReference type="Gene3D" id="1.10.10.10">
    <property type="entry name" value="Winged helix-like DNA-binding domain superfamily/Winged helix DNA-binding domain"/>
    <property type="match status" value="1"/>
</dbReference>
<keyword evidence="11" id="KW-1185">Reference proteome</keyword>
<evidence type="ECO:0000256" key="4">
    <source>
        <dbReference type="ARBA" id="ARBA00023125"/>
    </source>
</evidence>
<dbReference type="Pfam" id="PF00072">
    <property type="entry name" value="Response_reg"/>
    <property type="match status" value="1"/>
</dbReference>
<feature type="domain" description="Response regulatory" evidence="8">
    <location>
        <begin position="3"/>
        <end position="116"/>
    </location>
</feature>
<feature type="DNA-binding region" description="OmpR/PhoB-type" evidence="7">
    <location>
        <begin position="133"/>
        <end position="233"/>
    </location>
</feature>
<dbReference type="Gene3D" id="3.40.50.2300">
    <property type="match status" value="1"/>
</dbReference>
<dbReference type="FunFam" id="1.10.10.10:FF:000018">
    <property type="entry name" value="DNA-binding response regulator ResD"/>
    <property type="match status" value="1"/>
</dbReference>
<dbReference type="InterPro" id="IPR011006">
    <property type="entry name" value="CheY-like_superfamily"/>
</dbReference>
<dbReference type="PANTHER" id="PTHR48111">
    <property type="entry name" value="REGULATOR OF RPOS"/>
    <property type="match status" value="1"/>
</dbReference>
<dbReference type="FunFam" id="3.40.50.2300:FF:000001">
    <property type="entry name" value="DNA-binding response regulator PhoB"/>
    <property type="match status" value="1"/>
</dbReference>
<evidence type="ECO:0000256" key="1">
    <source>
        <dbReference type="ARBA" id="ARBA00022553"/>
    </source>
</evidence>
<protein>
    <submittedName>
        <fullName evidence="10">DNA-binding response regulator</fullName>
    </submittedName>
</protein>
<dbReference type="Proteomes" id="UP000320585">
    <property type="component" value="Chromosome"/>
</dbReference>
<keyword evidence="2" id="KW-0902">Two-component regulatory system</keyword>
<evidence type="ECO:0000259" key="9">
    <source>
        <dbReference type="PROSITE" id="PS51755"/>
    </source>
</evidence>
<organism evidence="10 11">
    <name type="scientific">Dialister hominis</name>
    <dbReference type="NCBI Taxonomy" id="2582419"/>
    <lineage>
        <taxon>Bacteria</taxon>
        <taxon>Bacillati</taxon>
        <taxon>Bacillota</taxon>
        <taxon>Negativicutes</taxon>
        <taxon>Veillonellales</taxon>
        <taxon>Veillonellaceae</taxon>
        <taxon>Dialister</taxon>
    </lineage>
</organism>
<dbReference type="OrthoDB" id="152576at2"/>
<dbReference type="PROSITE" id="PS50110">
    <property type="entry name" value="RESPONSE_REGULATORY"/>
    <property type="match status" value="1"/>
</dbReference>
<dbReference type="PANTHER" id="PTHR48111:SF26">
    <property type="entry name" value="STAGE 0 SPORULATION PROTEIN A HOMOLOG"/>
    <property type="match status" value="1"/>
</dbReference>
<dbReference type="InterPro" id="IPR039420">
    <property type="entry name" value="WalR-like"/>
</dbReference>
<keyword evidence="5" id="KW-0804">Transcription</keyword>
<proteinExistence type="predicted"/>
<keyword evidence="4 7" id="KW-0238">DNA-binding</keyword>